<sequence>MASSSGPKSDKRRVVNTVPDSPSTPSRSIKRSRSPIPIPSDNEEEPLPRRQKRPADQMYPYACPFYVRNPDLYSACLGDEEEQVGDIDGIHRHLTRKHRAPDYYCPCCGVPFDNRASCDEHIRGRTCEAIYPAPSFQGLTSQMRVQLDQEFKKPTSGRYMRDDEKWFRMFNFLFPTEVSQEKSPYLDADDVRTKTLLSLKVYISKRGGRDTRNAMTAMIDEFSQQSLLHSASLEGVITVTDRNVGASSAARPGRHVNEDARANAAATTATTAMSTALRQPRSRSPTASVVATGGPMARRTDRNSRQLRPLRKPHVSTKRTCDACAKSFNHAKSLARHIKLVHPDSGYSCPDCGRRLARRSSLLRHMKNTCKGAIHS</sequence>
<keyword evidence="1" id="KW-0479">Metal-binding</keyword>
<dbReference type="Proteomes" id="UP000185904">
    <property type="component" value="Unassembled WGS sequence"/>
</dbReference>
<name>A0A178CJF7_9EURO</name>
<dbReference type="GeneID" id="34592303"/>
<evidence type="ECO:0000256" key="1">
    <source>
        <dbReference type="PROSITE-ProRule" id="PRU00042"/>
    </source>
</evidence>
<dbReference type="PROSITE" id="PS50157">
    <property type="entry name" value="ZINC_FINGER_C2H2_2"/>
    <property type="match status" value="2"/>
</dbReference>
<dbReference type="SMART" id="SM00355">
    <property type="entry name" value="ZnF_C2H2"/>
    <property type="match status" value="3"/>
</dbReference>
<organism evidence="4 5">
    <name type="scientific">Fonsecaea nubica</name>
    <dbReference type="NCBI Taxonomy" id="856822"/>
    <lineage>
        <taxon>Eukaryota</taxon>
        <taxon>Fungi</taxon>
        <taxon>Dikarya</taxon>
        <taxon>Ascomycota</taxon>
        <taxon>Pezizomycotina</taxon>
        <taxon>Eurotiomycetes</taxon>
        <taxon>Chaetothyriomycetidae</taxon>
        <taxon>Chaetothyriales</taxon>
        <taxon>Herpotrichiellaceae</taxon>
        <taxon>Fonsecaea</taxon>
    </lineage>
</organism>
<keyword evidence="5" id="KW-1185">Reference proteome</keyword>
<dbReference type="AlphaFoldDB" id="A0A178CJF7"/>
<dbReference type="PROSITE" id="PS00028">
    <property type="entry name" value="ZINC_FINGER_C2H2_1"/>
    <property type="match status" value="1"/>
</dbReference>
<evidence type="ECO:0000313" key="4">
    <source>
        <dbReference type="EMBL" id="OAL30099.1"/>
    </source>
</evidence>
<dbReference type="GO" id="GO:0008270">
    <property type="term" value="F:zinc ion binding"/>
    <property type="evidence" value="ECO:0007669"/>
    <property type="project" value="UniProtKB-KW"/>
</dbReference>
<dbReference type="InterPro" id="IPR013087">
    <property type="entry name" value="Znf_C2H2_type"/>
</dbReference>
<evidence type="ECO:0000313" key="5">
    <source>
        <dbReference type="Proteomes" id="UP000185904"/>
    </source>
</evidence>
<comment type="caution">
    <text evidence="4">The sequence shown here is derived from an EMBL/GenBank/DDBJ whole genome shotgun (WGS) entry which is preliminary data.</text>
</comment>
<feature type="region of interest" description="Disordered" evidence="2">
    <location>
        <begin position="1"/>
        <end position="54"/>
    </location>
</feature>
<proteinExistence type="predicted"/>
<feature type="domain" description="C2H2-type" evidence="3">
    <location>
        <begin position="319"/>
        <end position="342"/>
    </location>
</feature>
<feature type="region of interest" description="Disordered" evidence="2">
    <location>
        <begin position="263"/>
        <end position="304"/>
    </location>
</feature>
<dbReference type="EMBL" id="LVCJ01000076">
    <property type="protein sequence ID" value="OAL30099.1"/>
    <property type="molecule type" value="Genomic_DNA"/>
</dbReference>
<feature type="compositionally biased region" description="Low complexity" evidence="2">
    <location>
        <begin position="263"/>
        <end position="276"/>
    </location>
</feature>
<protein>
    <recommendedName>
        <fullName evidence="3">C2H2-type domain-containing protein</fullName>
    </recommendedName>
</protein>
<dbReference type="InterPro" id="IPR036236">
    <property type="entry name" value="Znf_C2H2_sf"/>
</dbReference>
<dbReference type="PANTHER" id="PTHR38166">
    <property type="entry name" value="C2H2-TYPE DOMAIN-CONTAINING PROTEIN-RELATED"/>
    <property type="match status" value="1"/>
</dbReference>
<accession>A0A178CJF7</accession>
<dbReference type="Pfam" id="PF00096">
    <property type="entry name" value="zf-C2H2"/>
    <property type="match status" value="1"/>
</dbReference>
<dbReference type="SUPFAM" id="SSF57667">
    <property type="entry name" value="beta-beta-alpha zinc fingers"/>
    <property type="match status" value="1"/>
</dbReference>
<dbReference type="OrthoDB" id="3521097at2759"/>
<keyword evidence="1" id="KW-0863">Zinc-finger</keyword>
<dbReference type="PANTHER" id="PTHR38166:SF1">
    <property type="entry name" value="C2H2-TYPE DOMAIN-CONTAINING PROTEIN"/>
    <property type="match status" value="1"/>
</dbReference>
<reference evidence="4 5" key="1">
    <citation type="submission" date="2016-03" db="EMBL/GenBank/DDBJ databases">
        <title>The draft genome sequence of Fonsecaea nubica causative agent of cutaneous subcutaneous infection in human host.</title>
        <authorList>
            <person name="Costa F."/>
            <person name="Sybren D.H."/>
            <person name="Raittz R.T."/>
            <person name="Weiss V.A."/>
            <person name="Leao A.C."/>
            <person name="Gomes R."/>
            <person name="De Souza E.M."/>
            <person name="Pedrosa F.O."/>
            <person name="Steffens M.B."/>
            <person name="Bombassaro A."/>
            <person name="Tadra-Sfeir M.Z."/>
            <person name="Moreno L.F."/>
            <person name="Najafzadeh M.J."/>
            <person name="Felipe M.S."/>
            <person name="Teixeira M."/>
            <person name="Sun J."/>
            <person name="Xi L."/>
            <person name="Castro M.A."/>
            <person name="Vicente V.A."/>
        </authorList>
    </citation>
    <scope>NUCLEOTIDE SEQUENCE [LARGE SCALE GENOMIC DNA]</scope>
    <source>
        <strain evidence="4 5">CBS 269.64</strain>
    </source>
</reference>
<gene>
    <name evidence="4" type="ORF">AYO20_08902</name>
</gene>
<feature type="domain" description="C2H2-type" evidence="3">
    <location>
        <begin position="347"/>
        <end position="376"/>
    </location>
</feature>
<dbReference type="Pfam" id="PF12874">
    <property type="entry name" value="zf-met"/>
    <property type="match status" value="1"/>
</dbReference>
<dbReference type="Gene3D" id="3.30.160.60">
    <property type="entry name" value="Classic Zinc Finger"/>
    <property type="match status" value="1"/>
</dbReference>
<dbReference type="RefSeq" id="XP_022496833.1">
    <property type="nucleotide sequence ID" value="XM_022647175.1"/>
</dbReference>
<keyword evidence="1" id="KW-0862">Zinc</keyword>
<evidence type="ECO:0000259" key="3">
    <source>
        <dbReference type="PROSITE" id="PS50157"/>
    </source>
</evidence>
<evidence type="ECO:0000256" key="2">
    <source>
        <dbReference type="SAM" id="MobiDB-lite"/>
    </source>
</evidence>